<name>A0AAW0EQ30_9TRYP</name>
<gene>
    <name evidence="1" type="ORF">NESM_000555500</name>
</gene>
<evidence type="ECO:0000313" key="1">
    <source>
        <dbReference type="EMBL" id="KAK7196202.1"/>
    </source>
</evidence>
<dbReference type="AlphaFoldDB" id="A0AAW0EQ30"/>
<evidence type="ECO:0000313" key="2">
    <source>
        <dbReference type="Proteomes" id="UP001430356"/>
    </source>
</evidence>
<keyword evidence="2" id="KW-1185">Reference proteome</keyword>
<dbReference type="EMBL" id="JAECZO010000070">
    <property type="protein sequence ID" value="KAK7196202.1"/>
    <property type="molecule type" value="Genomic_DNA"/>
</dbReference>
<dbReference type="Proteomes" id="UP001430356">
    <property type="component" value="Unassembled WGS sequence"/>
</dbReference>
<accession>A0AAW0EQ30</accession>
<proteinExistence type="predicted"/>
<protein>
    <submittedName>
        <fullName evidence="1">Uncharacterized protein</fullName>
    </submittedName>
</protein>
<reference evidence="1 2" key="1">
    <citation type="journal article" date="2021" name="MBio">
        <title>A New Model Trypanosomatid, Novymonas esmeraldas: Genomic Perception of Its 'Candidatus Pandoraea novymonadis' Endosymbiont.</title>
        <authorList>
            <person name="Zakharova A."/>
            <person name="Saura A."/>
            <person name="Butenko A."/>
            <person name="Podesvova L."/>
            <person name="Warmusova S."/>
            <person name="Kostygov A.Y."/>
            <person name="Nenarokova A."/>
            <person name="Lukes J."/>
            <person name="Opperdoes F.R."/>
            <person name="Yurchenko V."/>
        </authorList>
    </citation>
    <scope>NUCLEOTIDE SEQUENCE [LARGE SCALE GENOMIC DNA]</scope>
    <source>
        <strain evidence="1 2">E262AT.01</strain>
    </source>
</reference>
<organism evidence="1 2">
    <name type="scientific">Novymonas esmeraldas</name>
    <dbReference type="NCBI Taxonomy" id="1808958"/>
    <lineage>
        <taxon>Eukaryota</taxon>
        <taxon>Discoba</taxon>
        <taxon>Euglenozoa</taxon>
        <taxon>Kinetoplastea</taxon>
        <taxon>Metakinetoplastina</taxon>
        <taxon>Trypanosomatida</taxon>
        <taxon>Trypanosomatidae</taxon>
        <taxon>Novymonas</taxon>
    </lineage>
</organism>
<comment type="caution">
    <text evidence="1">The sequence shown here is derived from an EMBL/GenBank/DDBJ whole genome shotgun (WGS) entry which is preliminary data.</text>
</comment>
<sequence length="1111" mass="116909">MRSIATAHLWSRAAPSSASLAPPLPPPSCVIFCVRRCVHTGHRLDAPPPLVTASVRRRHAAKSWHAPVPHPHASSVSADVRVAASWTDLLAHGEADSSGGSRVALREAAALCLAREAPRRYAVYRPSSPVSDAEGHHPSAAQALATPQDFLLLLQQLRQAPGTFTEARRIAEVLLDLLQKPPHPRQPGPWDLTQREVRAVKAAAIQHAMDIAADGDEALAWLTRLLRLAETSAAAAAEPPRVDVLLLWTALSERYGLHGGSAAHRVHLGDPDGEWLLTGSSVVLAAVAAAMLRSATEGMKAHALELLEAAALARLSSTLSSSSSFSAARAAEGAVAVGFPGGGALAGAPRTLFDEAVAVHCAEAAAVRGDAETVTRLIFLLYRARGALAFATLDEHRQHRRSGRSGAGEPRCVREGDARRRAPAWFSASWWRSGGAAVAAQTAASLEDDAGDARFEQAVVRLLRGAMHAVLYNPGRASDPVSATVHEALALWDGLRGATSWPGLAAVGIELLRFLADERARRPVAAGGGCAVDDACIEPAALRVHEHLCRAAPAQRRTAAQRDVLNHATTLLLRILSVDLAITASGQDVAVPVTSSTVAAEQTLRLFSHLSGPDAVEAALPYALAASLAVFAATATQKQYRVAPALLAPLAACFSETRSLRHYCVGSASADAPVHVAVSGGLLLLHVLLLSSVPLGEWARDDGGLWPMLQRLQIAGDWEPGTAAAVAVPTATAAAHPVAAWLGVAGAQQRALLWSLLCRAKRREGPWCGAVLTVFSSPASSTAITSAVGAAYPTAPHAELRDMTALLYVCGNSGDPLNASRTLDGVVSALVQLPIRTLALESVGAEVRRLVARRQPVSVLVLGVATLRALVTRGSGASSGERGEEPGIESHLHVLRPLLVGSAAAPLSSSPVTVIVVLTPDSLVELRRLYAEASGTSRRVSALVRDLHDSLAGTLPSSTLHTHVAASWPILPCLAAAFQEQQELQFADGVREATAAARHVELTLPKESRPVVSLWTEEELPLNSPHAVAAKADVLRRYGVREVSEHHAHVEKAKRDIFALVRSSDVAGSVRHASARVSGSASLADATAARRTRHSSLLDAVSSRNRRQRSV</sequence>